<comment type="caution">
    <text evidence="18">The sequence shown here is derived from an EMBL/GenBank/DDBJ whole genome shotgun (WGS) entry which is preliminary data.</text>
</comment>
<dbReference type="Gene3D" id="1.25.10.10">
    <property type="entry name" value="Leucine-rich Repeat Variant"/>
    <property type="match status" value="2"/>
</dbReference>
<dbReference type="InterPro" id="IPR002553">
    <property type="entry name" value="Clathrin/coatomer_adapt-like_N"/>
</dbReference>
<keyword evidence="8 13" id="KW-0653">Protein transport</keyword>
<dbReference type="GO" id="GO:0005198">
    <property type="term" value="F:structural molecule activity"/>
    <property type="evidence" value="ECO:0007669"/>
    <property type="project" value="InterPro"/>
</dbReference>
<dbReference type="SUPFAM" id="SSF55711">
    <property type="entry name" value="Subdomain of clathrin and coatomer appendage domain"/>
    <property type="match status" value="1"/>
</dbReference>
<dbReference type="Pfam" id="PF16381">
    <property type="entry name" value="Coatomer_g_Cpla"/>
    <property type="match status" value="1"/>
</dbReference>
<keyword evidence="10 13" id="KW-0472">Membrane</keyword>
<feature type="region of interest" description="Disordered" evidence="14">
    <location>
        <begin position="637"/>
        <end position="667"/>
    </location>
</feature>
<feature type="domain" description="Clathrin/coatomer adaptor adaptin-like N-terminal" evidence="15">
    <location>
        <begin position="61"/>
        <end position="577"/>
    </location>
</feature>
<feature type="compositionally biased region" description="Basic and acidic residues" evidence="14">
    <location>
        <begin position="637"/>
        <end position="657"/>
    </location>
</feature>
<dbReference type="InterPro" id="IPR017106">
    <property type="entry name" value="Coatomer_gsu"/>
</dbReference>
<feature type="domain" description="Coatomer subunit gamma C-terminal" evidence="17">
    <location>
        <begin position="825"/>
        <end position="938"/>
    </location>
</feature>
<dbReference type="Pfam" id="PF01602">
    <property type="entry name" value="Adaptin_N"/>
    <property type="match status" value="1"/>
</dbReference>
<sequence length="939" mass="102770">MQGGQALPPVEAQQSDWQTQGSQWLSGVKDAAMSTLATGGGGGKKDEDEVYSPFLGLEKSQVLQECRVFNDPQLNPRLCAQLITKILYMLGQGEQLSRSESTSIFFGVTKLFQAKDDHLRRMIYLVMKELNPSAEEVIIVTATLTKDMNSKQDLYRANAIRVLCKIISMTDPTMLGQIERHLKQALVDKNAFVAASALVSSIQLIRVNAEVVKRWVNEVQTALQSDNQTVQYHALALLHMIKKQDRLAVNKIVSSLTRTPIKSPLAQCLLIRFVKKVMDEEGGGGERDRTLLEFLEGTLRHKSDVVIYEGANALCGLPNVSQRELSPAITVLQLFLCSNKPTLRFAAARTLNRIAMLHPAAVTPCNMDLEGLINDANRSIATLAITTLLKTGSEAGVERLMKQITTFMSEIADEFKVIVVDAIRSMCIKFPQKHRLLMTFLSNMLREEGGFTYKKAIVDTILELIAQIPDAKEAGLMNLCEFIEDCEFTPLSTAILAVLGTEGPATAEPSSYIRFIYNRVVLENATVRASAVSALAKFGVQLPQLRSSIVTLLLRCLHDNDDEVRDRATLYCSMLQKMEVSPDDVFGIGPAQLCLQPLPVPLLALEHAVAQYLAQPSDEPFSVFNVTMSAEMLAAERKAAHEQSAARRKAENHDGGSRHQMMPGTPGKAAAKAVDASVDYLAKIPQFAHVGPRFSSSKPAALTDPETEYSCACIKHVYARHTILAFELRNTIDDQYLQDVRVALDLAGTAGLEVEVELPCPALPFGVAGQAFILLRRTEAAPTGSLGCTLRFRVREAHAETHEPLDSSAGYEDEYALEELELAAADYMKRLMVADFRAGWEGMGNGGEVIETFSLTYSGLPEAIRAIVDFLGMEVCEGTGTPQDGARTHTVLLSGAFLSGAQVLAIVNLRTESAKQVGMRLSVRSADKEISQFVASCVA</sequence>
<keyword evidence="19" id="KW-1185">Reference proteome</keyword>
<dbReference type="SUPFAM" id="SSF49348">
    <property type="entry name" value="Clathrin adaptor appendage domain"/>
    <property type="match status" value="1"/>
</dbReference>
<dbReference type="AlphaFoldDB" id="A0A8J5XVU4"/>
<dbReference type="FunFam" id="1.25.10.10:FF:000382">
    <property type="entry name" value="Coatomer subunit gamma"/>
    <property type="match status" value="1"/>
</dbReference>
<evidence type="ECO:0000259" key="15">
    <source>
        <dbReference type="Pfam" id="PF01602"/>
    </source>
</evidence>
<keyword evidence="11 13" id="KW-0968">Cytoplasmic vesicle</keyword>
<evidence type="ECO:0000259" key="16">
    <source>
        <dbReference type="Pfam" id="PF08752"/>
    </source>
</evidence>
<evidence type="ECO:0000256" key="4">
    <source>
        <dbReference type="ARBA" id="ARBA00022448"/>
    </source>
</evidence>
<comment type="function">
    <text evidence="12 13">The coatomer is a cytosolic protein complex that binds to dilysine motifs and reversibly associates with Golgi non-clathrin-coated vesicles, which further mediate biosynthetic protein transport from the ER, via the Golgi up to the trans Golgi network. Coatomer complex is required for budding from Golgi membranes, and is essential for the retrograde Golgi-to-ER transport of dilysine-tagged proteins.</text>
</comment>
<keyword evidence="5 13" id="KW-0963">Cytoplasm</keyword>
<keyword evidence="9 13" id="KW-0333">Golgi apparatus</keyword>
<evidence type="ECO:0000256" key="8">
    <source>
        <dbReference type="ARBA" id="ARBA00022927"/>
    </source>
</evidence>
<dbReference type="InterPro" id="IPR013041">
    <property type="entry name" value="Clathrin_app_Ig-like_sf"/>
</dbReference>
<comment type="similarity">
    <text evidence="2 13">Belongs to the COPG family.</text>
</comment>
<dbReference type="OMA" id="DFIEDCE"/>
<evidence type="ECO:0000256" key="11">
    <source>
        <dbReference type="ARBA" id="ARBA00023329"/>
    </source>
</evidence>
<dbReference type="InterPro" id="IPR011989">
    <property type="entry name" value="ARM-like"/>
</dbReference>
<reference evidence="18" key="1">
    <citation type="submission" date="2021-05" db="EMBL/GenBank/DDBJ databases">
        <title>The genome of the haptophyte Pavlova lutheri (Diacronema luteri, Pavlovales) - a model for lipid biosynthesis in eukaryotic algae.</title>
        <authorList>
            <person name="Hulatt C.J."/>
            <person name="Posewitz M.C."/>
        </authorList>
    </citation>
    <scope>NUCLEOTIDE SEQUENCE</scope>
    <source>
        <strain evidence="18">NIVA-4/92</strain>
    </source>
</reference>
<evidence type="ECO:0000256" key="9">
    <source>
        <dbReference type="ARBA" id="ARBA00023034"/>
    </source>
</evidence>
<evidence type="ECO:0000256" key="12">
    <source>
        <dbReference type="ARBA" id="ARBA00025536"/>
    </source>
</evidence>
<evidence type="ECO:0000256" key="3">
    <source>
        <dbReference type="ARBA" id="ARBA00011775"/>
    </source>
</evidence>
<dbReference type="EMBL" id="JAGTXO010000002">
    <property type="protein sequence ID" value="KAG8469572.1"/>
    <property type="molecule type" value="Genomic_DNA"/>
</dbReference>
<evidence type="ECO:0000256" key="10">
    <source>
        <dbReference type="ARBA" id="ARBA00023136"/>
    </source>
</evidence>
<dbReference type="GO" id="GO:0006888">
    <property type="term" value="P:endoplasmic reticulum to Golgi vesicle-mediated transport"/>
    <property type="evidence" value="ECO:0007669"/>
    <property type="project" value="TreeGrafter"/>
</dbReference>
<dbReference type="SUPFAM" id="SSF48371">
    <property type="entry name" value="ARM repeat"/>
    <property type="match status" value="1"/>
</dbReference>
<evidence type="ECO:0000256" key="14">
    <source>
        <dbReference type="SAM" id="MobiDB-lite"/>
    </source>
</evidence>
<dbReference type="InterPro" id="IPR032154">
    <property type="entry name" value="Coatomer_g_Cpla"/>
</dbReference>
<dbReference type="GO" id="GO:0000139">
    <property type="term" value="C:Golgi membrane"/>
    <property type="evidence" value="ECO:0007669"/>
    <property type="project" value="UniProtKB-SubCell"/>
</dbReference>
<evidence type="ECO:0000256" key="13">
    <source>
        <dbReference type="PIRNR" id="PIRNR037093"/>
    </source>
</evidence>
<dbReference type="GO" id="GO:0009306">
    <property type="term" value="P:protein secretion"/>
    <property type="evidence" value="ECO:0007669"/>
    <property type="project" value="TreeGrafter"/>
</dbReference>
<dbReference type="FunFam" id="3.30.310.10:FF:000011">
    <property type="entry name" value="Coatomer subunit gamma"/>
    <property type="match status" value="1"/>
</dbReference>
<accession>A0A8J5XVU4</accession>
<dbReference type="PANTHER" id="PTHR10261:SF0">
    <property type="entry name" value="COATOMER SUBUNIT GAMMA-2"/>
    <property type="match status" value="1"/>
</dbReference>
<dbReference type="InterPro" id="IPR037067">
    <property type="entry name" value="Coatomer_gsu_app_sf"/>
</dbReference>
<dbReference type="GO" id="GO:0006886">
    <property type="term" value="P:intracellular protein transport"/>
    <property type="evidence" value="ECO:0007669"/>
    <property type="project" value="InterPro"/>
</dbReference>
<dbReference type="Gene3D" id="2.60.40.1480">
    <property type="entry name" value="Coatomer, gamma subunit, appendage domain"/>
    <property type="match status" value="1"/>
</dbReference>
<comment type="subunit">
    <text evidence="3">Oligomeric complex that consists of at least the alpha, beta, beta', gamma, delta, epsilon and zeta subunits.</text>
</comment>
<dbReference type="PANTHER" id="PTHR10261">
    <property type="entry name" value="COATOMER SUBUNIT GAMMA"/>
    <property type="match status" value="1"/>
</dbReference>
<name>A0A8J5XVU4_DIALT</name>
<dbReference type="InterPro" id="IPR013040">
    <property type="entry name" value="Coatomer_gsu_app_Ig-like_dom"/>
</dbReference>
<dbReference type="GO" id="GO:0005783">
    <property type="term" value="C:endoplasmic reticulum"/>
    <property type="evidence" value="ECO:0007669"/>
    <property type="project" value="TreeGrafter"/>
</dbReference>
<keyword evidence="6" id="KW-0677">Repeat</keyword>
<dbReference type="Proteomes" id="UP000751190">
    <property type="component" value="Unassembled WGS sequence"/>
</dbReference>
<evidence type="ECO:0000256" key="1">
    <source>
        <dbReference type="ARBA" id="ARBA00004255"/>
    </source>
</evidence>
<dbReference type="FunFam" id="2.60.40.1480:FF:000001">
    <property type="entry name" value="Coatomer subunit gamma"/>
    <property type="match status" value="1"/>
</dbReference>
<proteinExistence type="inferred from homology"/>
<protein>
    <recommendedName>
        <fullName evidence="13">Coatomer subunit gamma</fullName>
    </recommendedName>
</protein>
<dbReference type="Gene3D" id="3.30.310.10">
    <property type="entry name" value="TATA-Binding Protein"/>
    <property type="match status" value="1"/>
</dbReference>
<dbReference type="PIRSF" id="PIRSF037093">
    <property type="entry name" value="Coatomer_gamma_subunit"/>
    <property type="match status" value="1"/>
</dbReference>
<dbReference type="GO" id="GO:0006891">
    <property type="term" value="P:intra-Golgi vesicle-mediated transport"/>
    <property type="evidence" value="ECO:0007669"/>
    <property type="project" value="TreeGrafter"/>
</dbReference>
<dbReference type="InterPro" id="IPR012295">
    <property type="entry name" value="TBP_dom_sf"/>
</dbReference>
<organism evidence="18 19">
    <name type="scientific">Diacronema lutheri</name>
    <name type="common">Unicellular marine alga</name>
    <name type="synonym">Monochrysis lutheri</name>
    <dbReference type="NCBI Taxonomy" id="2081491"/>
    <lineage>
        <taxon>Eukaryota</taxon>
        <taxon>Haptista</taxon>
        <taxon>Haptophyta</taxon>
        <taxon>Pavlovophyceae</taxon>
        <taxon>Pavlovales</taxon>
        <taxon>Pavlovaceae</taxon>
        <taxon>Diacronema</taxon>
    </lineage>
</organism>
<dbReference type="Pfam" id="PF08752">
    <property type="entry name" value="COP-gamma_platf"/>
    <property type="match status" value="1"/>
</dbReference>
<dbReference type="InterPro" id="IPR009028">
    <property type="entry name" value="Coatomer/calthrin_app_sub_C"/>
</dbReference>
<dbReference type="InterPro" id="IPR016024">
    <property type="entry name" value="ARM-type_fold"/>
</dbReference>
<dbReference type="GO" id="GO:0030126">
    <property type="term" value="C:COPI vesicle coat"/>
    <property type="evidence" value="ECO:0007669"/>
    <property type="project" value="InterPro"/>
</dbReference>
<evidence type="ECO:0000313" key="19">
    <source>
        <dbReference type="Proteomes" id="UP000751190"/>
    </source>
</evidence>
<evidence type="ECO:0000313" key="18">
    <source>
        <dbReference type="EMBL" id="KAG8469572.1"/>
    </source>
</evidence>
<evidence type="ECO:0000256" key="7">
    <source>
        <dbReference type="ARBA" id="ARBA00022892"/>
    </source>
</evidence>
<evidence type="ECO:0000256" key="5">
    <source>
        <dbReference type="ARBA" id="ARBA00022490"/>
    </source>
</evidence>
<dbReference type="OrthoDB" id="1074925at2759"/>
<dbReference type="FunFam" id="1.25.10.10:FF:000071">
    <property type="entry name" value="Coatomer subunit gamma"/>
    <property type="match status" value="1"/>
</dbReference>
<evidence type="ECO:0000256" key="6">
    <source>
        <dbReference type="ARBA" id="ARBA00022737"/>
    </source>
</evidence>
<dbReference type="GO" id="GO:0005793">
    <property type="term" value="C:endoplasmic reticulum-Golgi intermediate compartment"/>
    <property type="evidence" value="ECO:0007669"/>
    <property type="project" value="TreeGrafter"/>
</dbReference>
<comment type="subcellular location">
    <subcellularLocation>
        <location evidence="13">Cytoplasm</location>
    </subcellularLocation>
    <subcellularLocation>
        <location evidence="1 13">Golgi apparatus membrane</location>
        <topology evidence="1 13">Peripheral membrane protein</topology>
        <orientation evidence="1 13">Cytoplasmic side</orientation>
    </subcellularLocation>
    <subcellularLocation>
        <location evidence="13">Cytoplasmic vesicle</location>
        <location evidence="13">COPI-coated vesicle membrane</location>
        <topology evidence="13">Peripheral membrane protein</topology>
        <orientation evidence="13">Cytoplasmic side</orientation>
    </subcellularLocation>
</comment>
<gene>
    <name evidence="18" type="ORF">KFE25_006027</name>
</gene>
<evidence type="ECO:0000259" key="17">
    <source>
        <dbReference type="Pfam" id="PF16381"/>
    </source>
</evidence>
<feature type="domain" description="Coatomer gamma subunit appendage Ig-like subdomain" evidence="16">
    <location>
        <begin position="679"/>
        <end position="822"/>
    </location>
</feature>
<evidence type="ECO:0000256" key="2">
    <source>
        <dbReference type="ARBA" id="ARBA00010720"/>
    </source>
</evidence>
<keyword evidence="7 13" id="KW-0931">ER-Golgi transport</keyword>
<keyword evidence="4 13" id="KW-0813">Transport</keyword>